<sequence length="44" mass="4977">MQRATVPPRRSTMQRKALEDLFIHALSEIANAEQDLNAQARKVA</sequence>
<proteinExistence type="predicted"/>
<dbReference type="AlphaFoldDB" id="A0A484REQ7"/>
<dbReference type="EMBL" id="CAADIH010000031">
    <property type="protein sequence ID" value="VFR48535.1"/>
    <property type="molecule type" value="Genomic_DNA"/>
</dbReference>
<gene>
    <name evidence="1" type="ORF">BER2_2911</name>
</gene>
<accession>A0A484REQ7</accession>
<name>A0A484REQ7_9ZZZZ</name>
<evidence type="ECO:0000313" key="1">
    <source>
        <dbReference type="EMBL" id="VFR48535.1"/>
    </source>
</evidence>
<reference evidence="1" key="1">
    <citation type="submission" date="2019-03" db="EMBL/GenBank/DDBJ databases">
        <authorList>
            <person name="Danneels B."/>
        </authorList>
    </citation>
    <scope>NUCLEOTIDE SEQUENCE</scope>
</reference>
<protein>
    <submittedName>
        <fullName evidence="1">Uncharacterized protein</fullName>
    </submittedName>
</protein>
<organism evidence="1">
    <name type="scientific">plant metagenome</name>
    <dbReference type="NCBI Taxonomy" id="1297885"/>
    <lineage>
        <taxon>unclassified sequences</taxon>
        <taxon>metagenomes</taxon>
        <taxon>organismal metagenomes</taxon>
    </lineage>
</organism>